<keyword evidence="1" id="KW-0479">Metal-binding</keyword>
<keyword evidence="3" id="KW-0106">Calcium</keyword>
<proteinExistence type="predicted"/>
<dbReference type="SUPFAM" id="SSF47473">
    <property type="entry name" value="EF-hand"/>
    <property type="match status" value="1"/>
</dbReference>
<dbReference type="Gene3D" id="1.10.238.10">
    <property type="entry name" value="EF-hand"/>
    <property type="match status" value="1"/>
</dbReference>
<dbReference type="STRING" id="4565.A0A3B6MZ93"/>
<accession>A0A3B6MZ93</accession>
<dbReference type="Gramene" id="TraesNOR5D03G03238500.1">
    <property type="protein sequence ID" value="TraesNOR5D03G03238500.1.CDS1"/>
    <property type="gene ID" value="TraesNOR5D03G03238500"/>
</dbReference>
<dbReference type="Gramene" id="TraesSTA5D03G03199550.1">
    <property type="protein sequence ID" value="TraesSTA5D03G03199550.1.CDS1"/>
    <property type="gene ID" value="TraesSTA5D03G03199550"/>
</dbReference>
<reference evidence="5" key="1">
    <citation type="submission" date="2018-08" db="EMBL/GenBank/DDBJ databases">
        <authorList>
            <person name="Rossello M."/>
        </authorList>
    </citation>
    <scope>NUCLEOTIDE SEQUENCE [LARGE SCALE GENOMIC DNA]</scope>
    <source>
        <strain evidence="5">cv. Chinese Spring</strain>
    </source>
</reference>
<dbReference type="Gramene" id="TraesARI5D03G03162460.1">
    <property type="protein sequence ID" value="TraesARI5D03G03162460.1.CDS1"/>
    <property type="gene ID" value="TraesARI5D03G03162460"/>
</dbReference>
<dbReference type="Gramene" id="TraesLAC5D03G03164540.1">
    <property type="protein sequence ID" value="TraesLAC5D03G03164540.1.CDS1"/>
    <property type="gene ID" value="TraesLAC5D03G03164540"/>
</dbReference>
<evidence type="ECO:0000256" key="2">
    <source>
        <dbReference type="ARBA" id="ARBA00022737"/>
    </source>
</evidence>
<dbReference type="Gramene" id="TraesJAG5D03G03206010.1">
    <property type="protein sequence ID" value="TraesJAG5D03G03206010.1.CDS1"/>
    <property type="gene ID" value="TraesJAG5D03G03206010"/>
</dbReference>
<dbReference type="PANTHER" id="PTHR10891">
    <property type="entry name" value="EF-HAND CALCIUM-BINDING DOMAIN CONTAINING PROTEIN"/>
    <property type="match status" value="1"/>
</dbReference>
<dbReference type="InterPro" id="IPR018247">
    <property type="entry name" value="EF_Hand_1_Ca_BS"/>
</dbReference>
<feature type="domain" description="EF-hand" evidence="4">
    <location>
        <begin position="125"/>
        <end position="160"/>
    </location>
</feature>
<dbReference type="Gramene" id="TraesKAR5D01G0378740.1">
    <property type="protein sequence ID" value="cds.TraesKAR5D01G0378740.1"/>
    <property type="gene ID" value="TraesKAR5D01G0378740"/>
</dbReference>
<dbReference type="InterPro" id="IPR039647">
    <property type="entry name" value="EF_hand_pair_protein_CML-like"/>
</dbReference>
<dbReference type="Pfam" id="PF13405">
    <property type="entry name" value="EF-hand_6"/>
    <property type="match status" value="1"/>
</dbReference>
<evidence type="ECO:0000256" key="3">
    <source>
        <dbReference type="ARBA" id="ARBA00022837"/>
    </source>
</evidence>
<keyword evidence="6" id="KW-1185">Reference proteome</keyword>
<organism evidence="5">
    <name type="scientific">Triticum aestivum</name>
    <name type="common">Wheat</name>
    <dbReference type="NCBI Taxonomy" id="4565"/>
    <lineage>
        <taxon>Eukaryota</taxon>
        <taxon>Viridiplantae</taxon>
        <taxon>Streptophyta</taxon>
        <taxon>Embryophyta</taxon>
        <taxon>Tracheophyta</taxon>
        <taxon>Spermatophyta</taxon>
        <taxon>Magnoliopsida</taxon>
        <taxon>Liliopsida</taxon>
        <taxon>Poales</taxon>
        <taxon>Poaceae</taxon>
        <taxon>BOP clade</taxon>
        <taxon>Pooideae</taxon>
        <taxon>Triticodae</taxon>
        <taxon>Triticeae</taxon>
        <taxon>Triticinae</taxon>
        <taxon>Triticum</taxon>
    </lineage>
</organism>
<dbReference type="InterPro" id="IPR002048">
    <property type="entry name" value="EF_hand_dom"/>
</dbReference>
<dbReference type="Gramene" id="TraesCAD_scaffold_100243_01G000100.1">
    <property type="protein sequence ID" value="TraesCAD_scaffold_100243_01G000100.1"/>
    <property type="gene ID" value="TraesCAD_scaffold_100243_01G000100"/>
</dbReference>
<dbReference type="Gramene" id="TraesROB_scaffold_112135_01G000100.1">
    <property type="protein sequence ID" value="TraesROB_scaffold_112135_01G000100.1"/>
    <property type="gene ID" value="TraesROB_scaffold_112135_01G000100"/>
</dbReference>
<dbReference type="Gramene" id="TraesRN5D0101095000.1">
    <property type="protein sequence ID" value="TraesRN5D0101095000.1"/>
    <property type="gene ID" value="TraesRN5D0101095000"/>
</dbReference>
<name>A0A3B6MZ93_WHEAT</name>
<dbReference type="OMA" id="YRYCAAD"/>
<dbReference type="SMART" id="SM00054">
    <property type="entry name" value="EFh"/>
    <property type="match status" value="1"/>
</dbReference>
<evidence type="ECO:0000313" key="6">
    <source>
        <dbReference type="Proteomes" id="UP000019116"/>
    </source>
</evidence>
<dbReference type="Gramene" id="TraesSYM5D03G03149790.1">
    <property type="protein sequence ID" value="TraesSYM5D03G03149790.1.CDS1"/>
    <property type="gene ID" value="TraesSYM5D03G03149790"/>
</dbReference>
<dbReference type="Gramene" id="TraesJUL5D03G03233960.1">
    <property type="protein sequence ID" value="TraesJUL5D03G03233960.1.CDS1"/>
    <property type="gene ID" value="TraesJUL5D03G03233960"/>
</dbReference>
<dbReference type="GeneID" id="123125939"/>
<evidence type="ECO:0000259" key="4">
    <source>
        <dbReference type="PROSITE" id="PS50222"/>
    </source>
</evidence>
<dbReference type="CDD" id="cd00051">
    <property type="entry name" value="EFh"/>
    <property type="match status" value="1"/>
</dbReference>
<sequence length="199" mass="20453">MCQAARVCHNNGLVASVSSLLISFVIKPLAKNAILTGRSVLALLAGDGTGNASAAAAPRGQHCEECAARDGARLSSSDAAAVMATLGLVPRRRGSDDDDDDGMVVCGGCEAMGVVEEVAWGSKEAGEAELREAFGVFDRDGDGLVSAAELWGVLRRLGMTEGARYEDCARMVAAAAARHGGVDGGLGFPEFKAMMEHAV</sequence>
<dbReference type="EnsemblPlants" id="TraesCS5D02G481000.1">
    <property type="protein sequence ID" value="TraesCS5D02G481000.1.cds1"/>
    <property type="gene ID" value="TraesCS5D02G481000"/>
</dbReference>
<dbReference type="GO" id="GO:0005509">
    <property type="term" value="F:calcium ion binding"/>
    <property type="evidence" value="ECO:0000318"/>
    <property type="project" value="GO_Central"/>
</dbReference>
<dbReference type="Gramene" id="TraesLDM5D03G03213620.1">
    <property type="protein sequence ID" value="TraesLDM5D03G03213620.1.CDS1"/>
    <property type="gene ID" value="TraesLDM5D03G03213620"/>
</dbReference>
<dbReference type="PROSITE" id="PS00018">
    <property type="entry name" value="EF_HAND_1"/>
    <property type="match status" value="1"/>
</dbReference>
<dbReference type="Gramene" id="TraesCS5D03G1059700.1">
    <property type="protein sequence ID" value="TraesCS5D03G1059700.1.CDS1"/>
    <property type="gene ID" value="TraesCS5D03G1059700"/>
</dbReference>
<dbReference type="Gramene" id="TraesCS5D02G481000.1">
    <property type="protein sequence ID" value="TraesCS5D02G481000.1.cds1"/>
    <property type="gene ID" value="TraesCS5D02G481000"/>
</dbReference>
<dbReference type="Gramene" id="TraesWEE_scaffold_128125_01G000100.1">
    <property type="protein sequence ID" value="TraesWEE_scaffold_128125_01G000100.1"/>
    <property type="gene ID" value="TraesWEE_scaffold_128125_01G000100"/>
</dbReference>
<keyword evidence="2" id="KW-0677">Repeat</keyword>
<dbReference type="PROSITE" id="PS50222">
    <property type="entry name" value="EF_HAND_2"/>
    <property type="match status" value="1"/>
</dbReference>
<protein>
    <recommendedName>
        <fullName evidence="4">EF-hand domain-containing protein</fullName>
    </recommendedName>
</protein>
<dbReference type="Gramene" id="TraesCLE_scaffold_039748_01G000200.1">
    <property type="protein sequence ID" value="TraesCLE_scaffold_039748_01G000200.1"/>
    <property type="gene ID" value="TraesCLE_scaffold_039748_01G000200"/>
</dbReference>
<dbReference type="Gramene" id="TraesMAC5D03G03207510.1">
    <property type="protein sequence ID" value="TraesMAC5D03G03207510.1.CDS1"/>
    <property type="gene ID" value="TraesMAC5D03G03207510"/>
</dbReference>
<reference evidence="5" key="2">
    <citation type="submission" date="2018-10" db="UniProtKB">
        <authorList>
            <consortium name="EnsemblPlants"/>
        </authorList>
    </citation>
    <scope>IDENTIFICATION</scope>
</reference>
<dbReference type="InterPro" id="IPR011992">
    <property type="entry name" value="EF-hand-dom_pair"/>
</dbReference>
<evidence type="ECO:0000313" key="5">
    <source>
        <dbReference type="EnsemblPlants" id="TraesCS5D02G481000.1.cds1"/>
    </source>
</evidence>
<dbReference type="RefSeq" id="XP_044402312.1">
    <property type="nucleotide sequence ID" value="XM_044546377.1"/>
</dbReference>
<dbReference type="AlphaFoldDB" id="A0A3B6MZ93"/>
<gene>
    <name evidence="5" type="primary">LOC123125939</name>
</gene>
<dbReference type="Gramene" id="TraesPARA_EIv1.0_1870700.1">
    <property type="protein sequence ID" value="TraesPARA_EIv1.0_1870700.1.CDS1"/>
    <property type="gene ID" value="TraesPARA_EIv1.0_1870700"/>
</dbReference>
<evidence type="ECO:0000256" key="1">
    <source>
        <dbReference type="ARBA" id="ARBA00022723"/>
    </source>
</evidence>
<dbReference type="Proteomes" id="UP000019116">
    <property type="component" value="Chromosome 5D"/>
</dbReference>
<dbReference type="OrthoDB" id="26525at2759"/>
<dbReference type="KEGG" id="taes:123125939"/>